<proteinExistence type="predicted"/>
<gene>
    <name evidence="1" type="ORF">PR1_8</name>
</gene>
<dbReference type="InterPro" id="IPR055988">
    <property type="entry name" value="DUF7566"/>
</dbReference>
<dbReference type="Proteomes" id="UP000222417">
    <property type="component" value="Segment"/>
</dbReference>
<dbReference type="OrthoDB" id="6024at10239"/>
<sequence length="359" mass="39193">MTVKALKSNRAIARSGHINTIEQLRQSDVGGFPSTSIVRRATPRQLNNIMHTAGSTEQSVLTPLSSQSAYKHIKNLLDLLVSGVVEYITIYSPDGTLISDHYYSTRRSMEEDCDTAYSKAKDDLLILAKSSNGIMLTWGSYDARKSAGVGVKVECEVFNQNDSLFDVIYDIFNHANYNDLIDVDLSDKLRNQGVIIQGHTVSENKYTQVIIEEFLKSSISEAGETAEQPIETKEETSKMKTTFSTILAENKAAAINAGEMETGRLVVNRIVAVVKKRAPLMVKGYIDTPVGRIAVANLFAALVREYLPDNALAGRAADGAVKSAAYEVLRDIDIPAILEEVLAGFKDAEPAAASEKIAL</sequence>
<dbReference type="EMBL" id="KY363465">
    <property type="protein sequence ID" value="AQT25237.2"/>
    <property type="molecule type" value="Genomic_DNA"/>
</dbReference>
<keyword evidence="2" id="KW-1185">Reference proteome</keyword>
<organism evidence="1 2">
    <name type="scientific">Providencia phage vB_PreS_PR1</name>
    <dbReference type="NCBI Taxonomy" id="1931407"/>
    <lineage>
        <taxon>Viruses</taxon>
        <taxon>Duplodnaviria</taxon>
        <taxon>Heunggongvirae</taxon>
        <taxon>Uroviricota</taxon>
        <taxon>Caudoviricetes</taxon>
        <taxon>Demerecviridae</taxon>
        <taxon>Priunavirus</taxon>
        <taxon>Priunavirus PR1</taxon>
    </lineage>
</organism>
<evidence type="ECO:0000313" key="2">
    <source>
        <dbReference type="Proteomes" id="UP000222417"/>
    </source>
</evidence>
<protein>
    <submittedName>
        <fullName evidence="1">Uncharacterized protein</fullName>
    </submittedName>
</protein>
<dbReference type="Pfam" id="PF24450">
    <property type="entry name" value="DUF7566"/>
    <property type="match status" value="1"/>
</dbReference>
<accession>A0A1S6KUW6</accession>
<name>A0A1S6KUW6_9CAUD</name>
<reference evidence="1 2" key="1">
    <citation type="submission" date="2016-12" db="EMBL/GenBank/DDBJ databases">
        <title>Providencia rettgeri phage vB-PreS_PR1 - a deep-branching member of the T5-like siphoviruses.</title>
        <authorList>
            <person name="Oliveira H."/>
            <person name="Pinto G."/>
            <person name="Hendrix H."/>
            <person name="Noben J.-P."/>
            <person name="Gawor J."/>
            <person name="Lobocka M."/>
            <person name="Lavigne R."/>
            <person name="Azeredo J."/>
        </authorList>
    </citation>
    <scope>NUCLEOTIDE SEQUENCE [LARGE SCALE GENOMIC DNA]</scope>
</reference>
<evidence type="ECO:0000313" key="1">
    <source>
        <dbReference type="EMBL" id="AQT25237.2"/>
    </source>
</evidence>